<dbReference type="Gene3D" id="3.10.20.90">
    <property type="entry name" value="Phosphatidylinositol 3-kinase Catalytic Subunit, Chain A, domain 1"/>
    <property type="match status" value="1"/>
</dbReference>
<dbReference type="GeneTree" id="ENSGT01090000260115"/>
<dbReference type="Ensembl" id="ENSPSMT00000010952.1">
    <property type="protein sequence ID" value="ENSPSMP00000009342.1"/>
    <property type="gene ID" value="ENSPSMG00000006851.1"/>
</dbReference>
<evidence type="ECO:0008006" key="3">
    <source>
        <dbReference type="Google" id="ProtNLM"/>
    </source>
</evidence>
<accession>A0A8C9DH73</accession>
<dbReference type="AlphaFoldDB" id="A0A8C9DH73"/>
<dbReference type="Proteomes" id="UP000694414">
    <property type="component" value="Unplaced"/>
</dbReference>
<name>A0A8C9DH73_PROSS</name>
<dbReference type="InterPro" id="IPR029071">
    <property type="entry name" value="Ubiquitin-like_domsf"/>
</dbReference>
<evidence type="ECO:0000313" key="2">
    <source>
        <dbReference type="Proteomes" id="UP000694414"/>
    </source>
</evidence>
<protein>
    <recommendedName>
        <fullName evidence="3">Rad60/SUMO-like domain-containing protein</fullName>
    </recommendedName>
</protein>
<reference evidence="1" key="1">
    <citation type="submission" date="2025-08" db="UniProtKB">
        <authorList>
            <consortium name="Ensembl"/>
        </authorList>
    </citation>
    <scope>IDENTIFICATION</scope>
</reference>
<reference evidence="1" key="2">
    <citation type="submission" date="2025-09" db="UniProtKB">
        <authorList>
            <consortium name="Ensembl"/>
        </authorList>
    </citation>
    <scope>IDENTIFICATION</scope>
</reference>
<proteinExistence type="predicted"/>
<dbReference type="SUPFAM" id="SSF54236">
    <property type="entry name" value="Ubiquitin-like"/>
    <property type="match status" value="1"/>
</dbReference>
<sequence length="58" mass="6778">MSDQEAKLSTENLGEKKDGEYIKLEVTGQDSSDSHFKVKMTTQLKKLKESYVKHREFR</sequence>
<organism evidence="1 2">
    <name type="scientific">Prolemur simus</name>
    <name type="common">Greater bamboo lemur</name>
    <name type="synonym">Hapalemur simus</name>
    <dbReference type="NCBI Taxonomy" id="1328070"/>
    <lineage>
        <taxon>Eukaryota</taxon>
        <taxon>Metazoa</taxon>
        <taxon>Chordata</taxon>
        <taxon>Craniata</taxon>
        <taxon>Vertebrata</taxon>
        <taxon>Euteleostomi</taxon>
        <taxon>Mammalia</taxon>
        <taxon>Eutheria</taxon>
        <taxon>Euarchontoglires</taxon>
        <taxon>Primates</taxon>
        <taxon>Strepsirrhini</taxon>
        <taxon>Lemuriformes</taxon>
        <taxon>Lemuridae</taxon>
        <taxon>Prolemur</taxon>
    </lineage>
</organism>
<keyword evidence="2" id="KW-1185">Reference proteome</keyword>
<evidence type="ECO:0000313" key="1">
    <source>
        <dbReference type="Ensembl" id="ENSPSMP00000009342.1"/>
    </source>
</evidence>